<dbReference type="OrthoDB" id="4311059at2759"/>
<keyword evidence="2" id="KW-1185">Reference proteome</keyword>
<dbReference type="AlphaFoldDB" id="A0A9W9WSY3"/>
<evidence type="ECO:0000313" key="2">
    <source>
        <dbReference type="Proteomes" id="UP001147760"/>
    </source>
</evidence>
<evidence type="ECO:0000313" key="1">
    <source>
        <dbReference type="EMBL" id="KAJ5473086.1"/>
    </source>
</evidence>
<comment type="caution">
    <text evidence="1">The sequence shown here is derived from an EMBL/GenBank/DDBJ whole genome shotgun (WGS) entry which is preliminary data.</text>
</comment>
<dbReference type="EMBL" id="JAPWDO010000004">
    <property type="protein sequence ID" value="KAJ5473086.1"/>
    <property type="molecule type" value="Genomic_DNA"/>
</dbReference>
<accession>A0A9W9WSY3</accession>
<dbReference type="Proteomes" id="UP001147760">
    <property type="component" value="Unassembled WGS sequence"/>
</dbReference>
<dbReference type="SUPFAM" id="SSF53335">
    <property type="entry name" value="S-adenosyl-L-methionine-dependent methyltransferases"/>
    <property type="match status" value="1"/>
</dbReference>
<proteinExistence type="predicted"/>
<sequence length="103" mass="11200">MRTSLDLIMDSDRANPLFRSPIGTDRERPLQVLDIGTGKGTWAIDVADMFPNATVRGVDLFPPPVTWMPSRKMAPGGWIERIEVGPFVTSDDGSLPADSALST</sequence>
<name>A0A9W9WSY3_9EURO</name>
<reference evidence="1" key="1">
    <citation type="submission" date="2022-12" db="EMBL/GenBank/DDBJ databases">
        <authorList>
            <person name="Petersen C."/>
        </authorList>
    </citation>
    <scope>NUCLEOTIDE SEQUENCE</scope>
    <source>
        <strain evidence="1">IBT 17660</strain>
    </source>
</reference>
<evidence type="ECO:0008006" key="3">
    <source>
        <dbReference type="Google" id="ProtNLM"/>
    </source>
</evidence>
<dbReference type="InterPro" id="IPR029063">
    <property type="entry name" value="SAM-dependent_MTases_sf"/>
</dbReference>
<dbReference type="CDD" id="cd02440">
    <property type="entry name" value="AdoMet_MTases"/>
    <property type="match status" value="1"/>
</dbReference>
<dbReference type="Gene3D" id="3.40.50.150">
    <property type="entry name" value="Vaccinia Virus protein VP39"/>
    <property type="match status" value="1"/>
</dbReference>
<gene>
    <name evidence="1" type="ORF">N7530_007087</name>
</gene>
<protein>
    <recommendedName>
        <fullName evidence="3">Methyltransferase domain-containing protein</fullName>
    </recommendedName>
</protein>
<reference evidence="1" key="2">
    <citation type="journal article" date="2023" name="IMA Fungus">
        <title>Comparative genomic study of the Penicillium genus elucidates a diverse pangenome and 15 lateral gene transfer events.</title>
        <authorList>
            <person name="Petersen C."/>
            <person name="Sorensen T."/>
            <person name="Nielsen M.R."/>
            <person name="Sondergaard T.E."/>
            <person name="Sorensen J.L."/>
            <person name="Fitzpatrick D.A."/>
            <person name="Frisvad J.C."/>
            <person name="Nielsen K.L."/>
        </authorList>
    </citation>
    <scope>NUCLEOTIDE SEQUENCE</scope>
    <source>
        <strain evidence="1">IBT 17660</strain>
    </source>
</reference>
<organism evidence="1 2">
    <name type="scientific">Penicillium desertorum</name>
    <dbReference type="NCBI Taxonomy" id="1303715"/>
    <lineage>
        <taxon>Eukaryota</taxon>
        <taxon>Fungi</taxon>
        <taxon>Dikarya</taxon>
        <taxon>Ascomycota</taxon>
        <taxon>Pezizomycotina</taxon>
        <taxon>Eurotiomycetes</taxon>
        <taxon>Eurotiomycetidae</taxon>
        <taxon>Eurotiales</taxon>
        <taxon>Aspergillaceae</taxon>
        <taxon>Penicillium</taxon>
    </lineage>
</organism>